<comment type="caution">
    <text evidence="1">The sequence shown here is derived from an EMBL/GenBank/DDBJ whole genome shotgun (WGS) entry which is preliminary data.</text>
</comment>
<dbReference type="Gene3D" id="3.90.75.20">
    <property type="match status" value="1"/>
</dbReference>
<dbReference type="AlphaFoldDB" id="A0AB35XXD7"/>
<evidence type="ECO:0000313" key="1">
    <source>
        <dbReference type="EMBL" id="MEJ3691296.1"/>
    </source>
</evidence>
<keyword evidence="2" id="KW-1185">Reference proteome</keyword>
<gene>
    <name evidence="1" type="ORF">WF787_08695</name>
</gene>
<name>A0AB35XXD7_9FIRM</name>
<accession>A0AB35XXD7</accession>
<organism evidence="1 2">
    <name type="scientific">Faecalibacterium taiwanense</name>
    <dbReference type="NCBI Taxonomy" id="3030638"/>
    <lineage>
        <taxon>Bacteria</taxon>
        <taxon>Bacillati</taxon>
        <taxon>Bacillota</taxon>
        <taxon>Clostridia</taxon>
        <taxon>Eubacteriales</taxon>
        <taxon>Oscillospiraceae</taxon>
        <taxon>Faecalibacterium</taxon>
    </lineage>
</organism>
<evidence type="ECO:0000313" key="2">
    <source>
        <dbReference type="Proteomes" id="UP001379600"/>
    </source>
</evidence>
<protein>
    <submittedName>
        <fullName evidence="1">Uncharacterized protein</fullName>
    </submittedName>
</protein>
<dbReference type="RefSeq" id="WP_337679470.1">
    <property type="nucleotide sequence ID" value="NZ_JBBFKB010000019.1"/>
</dbReference>
<dbReference type="Proteomes" id="UP001379600">
    <property type="component" value="Unassembled WGS sequence"/>
</dbReference>
<proteinExistence type="predicted"/>
<dbReference type="EMBL" id="JBBFKC010000007">
    <property type="protein sequence ID" value="MEJ3691296.1"/>
    <property type="molecule type" value="Genomic_DNA"/>
</dbReference>
<reference evidence="1 2" key="1">
    <citation type="submission" date="2024-03" db="EMBL/GenBank/DDBJ databases">
        <authorList>
            <person name="Plomp N."/>
            <person name="Harmsen H.J."/>
        </authorList>
    </citation>
    <scope>NUCLEOTIDE SEQUENCE [LARGE SCALE GENOMIC DNA]</scope>
    <source>
        <strain evidence="1 2">HTF-76H</strain>
    </source>
</reference>
<sequence length="246" mass="28680">MNVLNLDGTLCGLVIDLSSKLHNLPQSKYIITQNILNGMKQYTIINTWKNKVLYPDDDFNISLIDSNGKQVKTSMKKIVRLIYDSEYCIDDIEDEPGEFWVFIDLYEVSKTRKYPVQNSKESFLVSSHSRIKSYKHNHAEILTQYPKNPESPETSYYYVYLKCDNPKLKVYVHRLVAQYINGPLQGISPFDFTDLKVEVHHSESKRHNECYNLIVCLDKKVHAQFDAAKRAREKAKMEQKEYLIAA</sequence>